<accession>A0AB37RA72</accession>
<gene>
    <name evidence="1" type="ORF">ALP33_00303</name>
</gene>
<comment type="caution">
    <text evidence="1">The sequence shown here is derived from an EMBL/GenBank/DDBJ whole genome shotgun (WGS) entry which is preliminary data.</text>
</comment>
<dbReference type="RefSeq" id="WP_133125531.1">
    <property type="nucleotide sequence ID" value="NZ_CP127045.1"/>
</dbReference>
<dbReference type="Proteomes" id="UP000271817">
    <property type="component" value="Unassembled WGS sequence"/>
</dbReference>
<protein>
    <submittedName>
        <fullName evidence="1">Uncharacterized protein</fullName>
    </submittedName>
</protein>
<dbReference type="EMBL" id="RBTW01000028">
    <property type="protein sequence ID" value="RMU22845.1"/>
    <property type="molecule type" value="Genomic_DNA"/>
</dbReference>
<dbReference type="AlphaFoldDB" id="A0AB37RA72"/>
<name>A0AB37RA72_PSEAV</name>
<reference evidence="1 2" key="1">
    <citation type="submission" date="2018-08" db="EMBL/GenBank/DDBJ databases">
        <title>Recombination of ecologically and evolutionarily significant loci maintains genetic cohesion in the Pseudomonas syringae species complex.</title>
        <authorList>
            <person name="Dillon M."/>
            <person name="Thakur S."/>
            <person name="Almeida R.N.D."/>
            <person name="Weir B.S."/>
            <person name="Guttman D.S."/>
        </authorList>
    </citation>
    <scope>NUCLEOTIDE SEQUENCE [LARGE SCALE GENOMIC DNA]</scope>
    <source>
        <strain evidence="1 2">ICMP 3402</strain>
    </source>
</reference>
<evidence type="ECO:0000313" key="2">
    <source>
        <dbReference type="Proteomes" id="UP000271817"/>
    </source>
</evidence>
<organism evidence="1 2">
    <name type="scientific">Pseudomonas amygdali pv. lachrymans</name>
    <name type="common">Pseudomonas syringae pv. lachrymans</name>
    <dbReference type="NCBI Taxonomy" id="53707"/>
    <lineage>
        <taxon>Bacteria</taxon>
        <taxon>Pseudomonadati</taxon>
        <taxon>Pseudomonadota</taxon>
        <taxon>Gammaproteobacteria</taxon>
        <taxon>Pseudomonadales</taxon>
        <taxon>Pseudomonadaceae</taxon>
        <taxon>Pseudomonas</taxon>
        <taxon>Pseudomonas amygdali</taxon>
    </lineage>
</organism>
<evidence type="ECO:0000313" key="1">
    <source>
        <dbReference type="EMBL" id="RMU22845.1"/>
    </source>
</evidence>
<proteinExistence type="predicted"/>
<sequence length="87" mass="9548">MSGLTGDARLIDFNSAKNHYYIDTISKQSCPRATTISFAGDAPNFVFADNRLQKAFKDTGHELPRREMAKADGGHSDGKWIASALML</sequence>